<dbReference type="CDD" id="cd03814">
    <property type="entry name" value="GT4-like"/>
    <property type="match status" value="1"/>
</dbReference>
<dbReference type="Pfam" id="PF13439">
    <property type="entry name" value="Glyco_transf_4"/>
    <property type="match status" value="1"/>
</dbReference>
<evidence type="ECO:0000313" key="3">
    <source>
        <dbReference type="Proteomes" id="UP001205890"/>
    </source>
</evidence>
<gene>
    <name evidence="2" type="ORF">NK718_02490</name>
</gene>
<dbReference type="EMBL" id="JANCLU010000002">
    <property type="protein sequence ID" value="MCP8937371.1"/>
    <property type="molecule type" value="Genomic_DNA"/>
</dbReference>
<dbReference type="InterPro" id="IPR028098">
    <property type="entry name" value="Glyco_trans_4-like_N"/>
</dbReference>
<dbReference type="Gene3D" id="3.40.50.2000">
    <property type="entry name" value="Glycogen Phosphorylase B"/>
    <property type="match status" value="2"/>
</dbReference>
<sequence>MTAAQTVDAFPYWRLSRRAGPPGDREIDARPFRVLVATDAWRPQVNGVVRTLEALAGEAPWHGAELRFLTPQGFRTLPMPSYPEIRLAMATPASVARAIEAARPNAIHVATEGPIGAMTRRYCLRHRLPFTTCYHTRYPEYLAARAPIPLSAAYAVLRRFHNAAAATMVATDTLRQELAGRGFDRLVRWRRGIDVDAFTGGRSDALEGLARPIFLCVARVAVEKNIEAFLKLDLPGTKVVVGDGPARAELAARYPRARFLGFLSGAALADAYASADAFVFPSLTDTFGLVVLEALAAGLPVAAYPVAGPRDILAGSGCGALDKDLAAAAMAALAIPRSRCRNFAAGHSLADSVRSFLDNVRAAQGAAALPAG</sequence>
<dbReference type="PANTHER" id="PTHR45947:SF3">
    <property type="entry name" value="SULFOQUINOVOSYL TRANSFERASE SQD2"/>
    <property type="match status" value="1"/>
</dbReference>
<reference evidence="2 3" key="1">
    <citation type="submission" date="2022-07" db="EMBL/GenBank/DDBJ databases">
        <authorList>
            <person name="Li W.-J."/>
            <person name="Deng Q.-Q."/>
        </authorList>
    </citation>
    <scope>NUCLEOTIDE SEQUENCE [LARGE SCALE GENOMIC DNA]</scope>
    <source>
        <strain evidence="2 3">SYSU M60028</strain>
    </source>
</reference>
<comment type="caution">
    <text evidence="2">The sequence shown here is derived from an EMBL/GenBank/DDBJ whole genome shotgun (WGS) entry which is preliminary data.</text>
</comment>
<dbReference type="Pfam" id="PF13692">
    <property type="entry name" value="Glyco_trans_1_4"/>
    <property type="match status" value="1"/>
</dbReference>
<dbReference type="SUPFAM" id="SSF53756">
    <property type="entry name" value="UDP-Glycosyltransferase/glycogen phosphorylase"/>
    <property type="match status" value="1"/>
</dbReference>
<proteinExistence type="predicted"/>
<keyword evidence="3" id="KW-1185">Reference proteome</keyword>
<dbReference type="RefSeq" id="WP_254738307.1">
    <property type="nucleotide sequence ID" value="NZ_JANCLU010000002.1"/>
</dbReference>
<name>A0ABT1L8U4_9HYPH</name>
<protein>
    <submittedName>
        <fullName evidence="2">Glycosyltransferase family 1 protein</fullName>
    </submittedName>
</protein>
<feature type="domain" description="Glycosyltransferase subfamily 4-like N-terminal" evidence="1">
    <location>
        <begin position="46"/>
        <end position="196"/>
    </location>
</feature>
<dbReference type="InterPro" id="IPR050194">
    <property type="entry name" value="Glycosyltransferase_grp1"/>
</dbReference>
<organism evidence="2 3">
    <name type="scientific">Alsobacter ponti</name>
    <dbReference type="NCBI Taxonomy" id="2962936"/>
    <lineage>
        <taxon>Bacteria</taxon>
        <taxon>Pseudomonadati</taxon>
        <taxon>Pseudomonadota</taxon>
        <taxon>Alphaproteobacteria</taxon>
        <taxon>Hyphomicrobiales</taxon>
        <taxon>Alsobacteraceae</taxon>
        <taxon>Alsobacter</taxon>
    </lineage>
</organism>
<accession>A0ABT1L8U4</accession>
<dbReference type="PANTHER" id="PTHR45947">
    <property type="entry name" value="SULFOQUINOVOSYL TRANSFERASE SQD2"/>
    <property type="match status" value="1"/>
</dbReference>
<evidence type="ECO:0000259" key="1">
    <source>
        <dbReference type="Pfam" id="PF13439"/>
    </source>
</evidence>
<evidence type="ECO:0000313" key="2">
    <source>
        <dbReference type="EMBL" id="MCP8937371.1"/>
    </source>
</evidence>
<dbReference type="Proteomes" id="UP001205890">
    <property type="component" value="Unassembled WGS sequence"/>
</dbReference>